<dbReference type="InterPro" id="IPR007419">
    <property type="entry name" value="BFD-like_2Fe2S-bd_dom"/>
</dbReference>
<dbReference type="Pfam" id="PF07992">
    <property type="entry name" value="Pyr_redox_2"/>
    <property type="match status" value="1"/>
</dbReference>
<keyword evidence="8" id="KW-0479">Metal-binding</keyword>
<dbReference type="Gene3D" id="3.30.390.30">
    <property type="match status" value="1"/>
</dbReference>
<evidence type="ECO:0000256" key="11">
    <source>
        <dbReference type="ARBA" id="ARBA00023004"/>
    </source>
</evidence>
<dbReference type="Pfam" id="PF04324">
    <property type="entry name" value="Fer2_BFD"/>
    <property type="match status" value="1"/>
</dbReference>
<comment type="pathway">
    <text evidence="4">Nitrogen metabolism; nitrate reduction (assimilation).</text>
</comment>
<dbReference type="EMBL" id="FNQB01000001">
    <property type="protein sequence ID" value="SDY76205.1"/>
    <property type="molecule type" value="Genomic_DNA"/>
</dbReference>
<evidence type="ECO:0000256" key="7">
    <source>
        <dbReference type="ARBA" id="ARBA00022630"/>
    </source>
</evidence>
<dbReference type="Pfam" id="PF18267">
    <property type="entry name" value="Rubredoxin_C"/>
    <property type="match status" value="1"/>
</dbReference>
<dbReference type="PANTHER" id="PTHR43809:SF1">
    <property type="entry name" value="NITRITE REDUCTASE (NADH) LARGE SUBUNIT"/>
    <property type="match status" value="1"/>
</dbReference>
<dbReference type="OrthoDB" id="9768666at2"/>
<feature type="domain" description="NADH-rubredoxin oxidoreductase C-terminal" evidence="15">
    <location>
        <begin position="304"/>
        <end position="357"/>
    </location>
</feature>
<dbReference type="GO" id="GO:0016491">
    <property type="term" value="F:oxidoreductase activity"/>
    <property type="evidence" value="ECO:0007669"/>
    <property type="project" value="UniProtKB-KW"/>
</dbReference>
<evidence type="ECO:0000256" key="3">
    <source>
        <dbReference type="ARBA" id="ARBA00001974"/>
    </source>
</evidence>
<evidence type="ECO:0000259" key="15">
    <source>
        <dbReference type="Pfam" id="PF18267"/>
    </source>
</evidence>
<dbReference type="InterPro" id="IPR036188">
    <property type="entry name" value="FAD/NAD-bd_sf"/>
</dbReference>
<keyword evidence="10" id="KW-0560">Oxidoreductase</keyword>
<comment type="cofactor">
    <cofactor evidence="3">
        <name>FAD</name>
        <dbReference type="ChEBI" id="CHEBI:57692"/>
    </cofactor>
</comment>
<evidence type="ECO:0000256" key="10">
    <source>
        <dbReference type="ARBA" id="ARBA00023002"/>
    </source>
</evidence>
<dbReference type="GO" id="GO:0051536">
    <property type="term" value="F:iron-sulfur cluster binding"/>
    <property type="evidence" value="ECO:0007669"/>
    <property type="project" value="UniProtKB-KW"/>
</dbReference>
<comment type="cofactor">
    <cofactor evidence="2">
        <name>[4Fe-4S] cluster</name>
        <dbReference type="ChEBI" id="CHEBI:49883"/>
    </cofactor>
</comment>
<dbReference type="Proteomes" id="UP000199632">
    <property type="component" value="Unassembled WGS sequence"/>
</dbReference>
<keyword evidence="6" id="KW-0349">Heme</keyword>
<keyword evidence="12" id="KW-0411">Iron-sulfur</keyword>
<dbReference type="InterPro" id="IPR023753">
    <property type="entry name" value="FAD/NAD-binding_dom"/>
</dbReference>
<feature type="domain" description="BFD-like [2Fe-2S]-binding" evidence="13">
    <location>
        <begin position="405"/>
        <end position="450"/>
    </location>
</feature>
<evidence type="ECO:0000313" key="17">
    <source>
        <dbReference type="Proteomes" id="UP000199632"/>
    </source>
</evidence>
<keyword evidence="17" id="KW-1185">Reference proteome</keyword>
<dbReference type="STRING" id="137265.SAMN05421684_1416"/>
<dbReference type="InterPro" id="IPR016156">
    <property type="entry name" value="FAD/NAD-linked_Rdtase_dimer_sf"/>
</dbReference>
<keyword evidence="11" id="KW-0408">Iron</keyword>
<dbReference type="RefSeq" id="WP_090788523.1">
    <property type="nucleotide sequence ID" value="NZ_BOND01000017.1"/>
</dbReference>
<evidence type="ECO:0000256" key="6">
    <source>
        <dbReference type="ARBA" id="ARBA00022617"/>
    </source>
</evidence>
<evidence type="ECO:0000256" key="4">
    <source>
        <dbReference type="ARBA" id="ARBA00005096"/>
    </source>
</evidence>
<evidence type="ECO:0000259" key="14">
    <source>
        <dbReference type="Pfam" id="PF07992"/>
    </source>
</evidence>
<dbReference type="AlphaFoldDB" id="A0A1H3MJE0"/>
<dbReference type="Gene3D" id="1.10.10.1100">
    <property type="entry name" value="BFD-like [2Fe-2S]-binding domain"/>
    <property type="match status" value="1"/>
</dbReference>
<evidence type="ECO:0000313" key="16">
    <source>
        <dbReference type="EMBL" id="SDY76205.1"/>
    </source>
</evidence>
<sequence>MRVLVVGYGMAGSRAVAELRARDTDVKVTALGAEPHRPYNRILLSSLLAGKVGEDDLAIAAAPAGADVRLGEPVVAVDPGRRIVRTTQEEHEYDALVLATGAVPVIPPLNGLDAANVHAFRTLDDCRRIAASARDAQRAVVLGGGLLGLEAARGLAGRGLAVDVVHLGAHLMERQLDGDGGRVLARTLAGLGIRAHLGAGAREWTGDALHLSDGNRIPADLLVLACGVRPDTRLAAAAGLAVGRGILVDDAMRTSDPHVYAIGDCAEHRGTVYGLVAPAWDHAATVADRITGGRAAYRGSRVLTRLKASGVDLAAMGSPEAGADAEVVSFADPARGTYARLVIHENRITGAVLLGDNPAVGTVVQLFDRDAEAPADRRSLLLGRSYGADPPAATDSPALMPDAAVVCRCNTVRKAAITAVWRAGGRTVADVVAATRATTGCGGCRDAVCGLVDWLSTVDPDTEVAA</sequence>
<evidence type="ECO:0000256" key="12">
    <source>
        <dbReference type="ARBA" id="ARBA00023014"/>
    </source>
</evidence>
<evidence type="ECO:0000256" key="2">
    <source>
        <dbReference type="ARBA" id="ARBA00001966"/>
    </source>
</evidence>
<evidence type="ECO:0000256" key="8">
    <source>
        <dbReference type="ARBA" id="ARBA00022723"/>
    </source>
</evidence>
<dbReference type="SUPFAM" id="SSF51905">
    <property type="entry name" value="FAD/NAD(P)-binding domain"/>
    <property type="match status" value="2"/>
</dbReference>
<evidence type="ECO:0000256" key="9">
    <source>
        <dbReference type="ARBA" id="ARBA00022827"/>
    </source>
</evidence>
<dbReference type="PRINTS" id="PR00469">
    <property type="entry name" value="PNDRDTASEII"/>
</dbReference>
<comment type="similarity">
    <text evidence="5">Belongs to the nitrite and sulfite reductase 4Fe-4S domain family.</text>
</comment>
<dbReference type="InterPro" id="IPR052034">
    <property type="entry name" value="NasD-like"/>
</dbReference>
<organism evidence="16 17">
    <name type="scientific">Asanoa ishikariensis</name>
    <dbReference type="NCBI Taxonomy" id="137265"/>
    <lineage>
        <taxon>Bacteria</taxon>
        <taxon>Bacillati</taxon>
        <taxon>Actinomycetota</taxon>
        <taxon>Actinomycetes</taxon>
        <taxon>Micromonosporales</taxon>
        <taxon>Micromonosporaceae</taxon>
        <taxon>Asanoa</taxon>
    </lineage>
</organism>
<evidence type="ECO:0000256" key="1">
    <source>
        <dbReference type="ARBA" id="ARBA00001929"/>
    </source>
</evidence>
<dbReference type="Gene3D" id="3.50.50.60">
    <property type="entry name" value="FAD/NAD(P)-binding domain"/>
    <property type="match status" value="2"/>
</dbReference>
<protein>
    <submittedName>
        <fullName evidence="16">Assimilatory nitrate reductase (NADH) beta subunit</fullName>
    </submittedName>
</protein>
<evidence type="ECO:0000256" key="5">
    <source>
        <dbReference type="ARBA" id="ARBA00010429"/>
    </source>
</evidence>
<name>A0A1H3MJE0_9ACTN</name>
<gene>
    <name evidence="16" type="ORF">SAMN05421684_1416</name>
</gene>
<evidence type="ECO:0000259" key="13">
    <source>
        <dbReference type="Pfam" id="PF04324"/>
    </source>
</evidence>
<dbReference type="PRINTS" id="PR00368">
    <property type="entry name" value="FADPNR"/>
</dbReference>
<dbReference type="InterPro" id="IPR041575">
    <property type="entry name" value="Rubredoxin_C"/>
</dbReference>
<dbReference type="InterPro" id="IPR041854">
    <property type="entry name" value="BFD-like_2Fe2S-bd_dom_sf"/>
</dbReference>
<comment type="cofactor">
    <cofactor evidence="1">
        <name>siroheme</name>
        <dbReference type="ChEBI" id="CHEBI:60052"/>
    </cofactor>
</comment>
<feature type="domain" description="FAD/NAD(P)-binding" evidence="14">
    <location>
        <begin position="1"/>
        <end position="280"/>
    </location>
</feature>
<dbReference type="PANTHER" id="PTHR43809">
    <property type="entry name" value="NITRITE REDUCTASE (NADH) LARGE SUBUNIT"/>
    <property type="match status" value="1"/>
</dbReference>
<dbReference type="GO" id="GO:0046872">
    <property type="term" value="F:metal ion binding"/>
    <property type="evidence" value="ECO:0007669"/>
    <property type="project" value="UniProtKB-KW"/>
</dbReference>
<keyword evidence="7" id="KW-0285">Flavoprotein</keyword>
<proteinExistence type="inferred from homology"/>
<reference evidence="17" key="1">
    <citation type="submission" date="2016-10" db="EMBL/GenBank/DDBJ databases">
        <authorList>
            <person name="Varghese N."/>
            <person name="Submissions S."/>
        </authorList>
    </citation>
    <scope>NUCLEOTIDE SEQUENCE [LARGE SCALE GENOMIC DNA]</scope>
    <source>
        <strain evidence="17">DSM 44718</strain>
    </source>
</reference>
<accession>A0A1H3MJE0</accession>
<keyword evidence="9" id="KW-0274">FAD</keyword>